<reference evidence="1 2" key="2">
    <citation type="submission" date="2018-11" db="EMBL/GenBank/DDBJ databases">
        <authorList>
            <consortium name="Pathogen Informatics"/>
        </authorList>
    </citation>
    <scope>NUCLEOTIDE SEQUENCE [LARGE SCALE GENOMIC DNA]</scope>
</reference>
<evidence type="ECO:0000313" key="1">
    <source>
        <dbReference type="EMBL" id="VDK29476.1"/>
    </source>
</evidence>
<accession>A0A0M3JJI5</accession>
<name>A0A0M3JJI5_ANISI</name>
<organism evidence="3">
    <name type="scientific">Anisakis simplex</name>
    <name type="common">Herring worm</name>
    <dbReference type="NCBI Taxonomy" id="6269"/>
    <lineage>
        <taxon>Eukaryota</taxon>
        <taxon>Metazoa</taxon>
        <taxon>Ecdysozoa</taxon>
        <taxon>Nematoda</taxon>
        <taxon>Chromadorea</taxon>
        <taxon>Rhabditida</taxon>
        <taxon>Spirurina</taxon>
        <taxon>Ascaridomorpha</taxon>
        <taxon>Ascaridoidea</taxon>
        <taxon>Anisakidae</taxon>
        <taxon>Anisakis</taxon>
        <taxon>Anisakis simplex complex</taxon>
    </lineage>
</organism>
<evidence type="ECO:0000313" key="2">
    <source>
        <dbReference type="Proteomes" id="UP000267096"/>
    </source>
</evidence>
<dbReference type="EMBL" id="UYRR01018564">
    <property type="protein sequence ID" value="VDK29476.1"/>
    <property type="molecule type" value="Genomic_DNA"/>
</dbReference>
<keyword evidence="2" id="KW-1185">Reference proteome</keyword>
<evidence type="ECO:0000313" key="3">
    <source>
        <dbReference type="WBParaSite" id="ASIM_0000780601-mRNA-1"/>
    </source>
</evidence>
<protein>
    <submittedName>
        <fullName evidence="3">Four helix bundle protein</fullName>
    </submittedName>
</protein>
<dbReference type="AlphaFoldDB" id="A0A0M3JJI5"/>
<reference evidence="3" key="1">
    <citation type="submission" date="2017-02" db="UniProtKB">
        <authorList>
            <consortium name="WormBaseParasite"/>
        </authorList>
    </citation>
    <scope>IDENTIFICATION</scope>
</reference>
<gene>
    <name evidence="1" type="ORF">ASIM_LOCUS7562</name>
</gene>
<dbReference type="Proteomes" id="UP000267096">
    <property type="component" value="Unassembled WGS sequence"/>
</dbReference>
<proteinExistence type="predicted"/>
<dbReference type="OrthoDB" id="434989at2759"/>
<sequence>MSAGELGMRLVEYYANVDIFRCAINLEKGTLQRK</sequence>
<dbReference type="WBParaSite" id="ASIM_0000780601-mRNA-1">
    <property type="protein sequence ID" value="ASIM_0000780601-mRNA-1"/>
    <property type="gene ID" value="ASIM_0000780601"/>
</dbReference>